<organism evidence="2 3">
    <name type="scientific">Datura stramonium</name>
    <name type="common">Jimsonweed</name>
    <name type="synonym">Common thornapple</name>
    <dbReference type="NCBI Taxonomy" id="4076"/>
    <lineage>
        <taxon>Eukaryota</taxon>
        <taxon>Viridiplantae</taxon>
        <taxon>Streptophyta</taxon>
        <taxon>Embryophyta</taxon>
        <taxon>Tracheophyta</taxon>
        <taxon>Spermatophyta</taxon>
        <taxon>Magnoliopsida</taxon>
        <taxon>eudicotyledons</taxon>
        <taxon>Gunneridae</taxon>
        <taxon>Pentapetalae</taxon>
        <taxon>asterids</taxon>
        <taxon>lamiids</taxon>
        <taxon>Solanales</taxon>
        <taxon>Solanaceae</taxon>
        <taxon>Solanoideae</taxon>
        <taxon>Datureae</taxon>
        <taxon>Datura</taxon>
    </lineage>
</organism>
<protein>
    <submittedName>
        <fullName evidence="2">Uncharacterized protein</fullName>
    </submittedName>
</protein>
<reference evidence="2 3" key="1">
    <citation type="journal article" date="2021" name="BMC Genomics">
        <title>Datura genome reveals duplications of psychoactive alkaloid biosynthetic genes and high mutation rate following tissue culture.</title>
        <authorList>
            <person name="Rajewski A."/>
            <person name="Carter-House D."/>
            <person name="Stajich J."/>
            <person name="Litt A."/>
        </authorList>
    </citation>
    <scope>NUCLEOTIDE SEQUENCE [LARGE SCALE GENOMIC DNA]</scope>
    <source>
        <strain evidence="2">AR-01</strain>
    </source>
</reference>
<dbReference type="EMBL" id="JACEIK010006294">
    <property type="protein sequence ID" value="MCE2055445.1"/>
    <property type="molecule type" value="Genomic_DNA"/>
</dbReference>
<comment type="caution">
    <text evidence="2">The sequence shown here is derived from an EMBL/GenBank/DDBJ whole genome shotgun (WGS) entry which is preliminary data.</text>
</comment>
<dbReference type="Proteomes" id="UP000823775">
    <property type="component" value="Unassembled WGS sequence"/>
</dbReference>
<gene>
    <name evidence="2" type="ORF">HAX54_042582</name>
</gene>
<accession>A0ABS8VZN7</accession>
<sequence length="334" mass="37815">MQLGEFKDPFPRLEARLERRLLWSSLPFKPFHCPNYQSPHYLLVWFDSNFCHVKLPDLLCTSQYFVYFGALTGPAQRPVRALSEVEQLILAHLEGRGKALCSRLVEEARSIVRLKGARFVGDEQVRIFSTKIDGIGPRKAIQDEPADPNIIYEEPDDEASSSDKDVSDATLLTRRTLCIMIFLASSVRRDKREMLSISQKSITICSSNGPLLSLYWSYSYCAPCEHVWIREGNRSYVPLTQVGNGSYGTATWGMSAYHRKANFSLWVIKRAALSGKGRGTRVLVLSRCEEPRRLGDRLAIGVLRDINQGNKSGAYDDAFRFHFVEVPSRGKGCR</sequence>
<feature type="region of interest" description="Disordered" evidence="1">
    <location>
        <begin position="139"/>
        <end position="165"/>
    </location>
</feature>
<evidence type="ECO:0000313" key="2">
    <source>
        <dbReference type="EMBL" id="MCE2055445.1"/>
    </source>
</evidence>
<proteinExistence type="predicted"/>
<evidence type="ECO:0000256" key="1">
    <source>
        <dbReference type="SAM" id="MobiDB-lite"/>
    </source>
</evidence>
<evidence type="ECO:0000313" key="3">
    <source>
        <dbReference type="Proteomes" id="UP000823775"/>
    </source>
</evidence>
<name>A0ABS8VZN7_DATST</name>
<keyword evidence="3" id="KW-1185">Reference proteome</keyword>